<dbReference type="Proteomes" id="UP000031737">
    <property type="component" value="Unassembled WGS sequence"/>
</dbReference>
<name>A0A061J605_TRYRA</name>
<dbReference type="EMBL" id="AUPL01002510">
    <property type="protein sequence ID" value="ESL09765.1"/>
    <property type="molecule type" value="Genomic_DNA"/>
</dbReference>
<feature type="compositionally biased region" description="Low complexity" evidence="2">
    <location>
        <begin position="828"/>
        <end position="846"/>
    </location>
</feature>
<feature type="compositionally biased region" description="Low complexity" evidence="2">
    <location>
        <begin position="1123"/>
        <end position="1136"/>
    </location>
</feature>
<reference evidence="3 4" key="1">
    <citation type="submission" date="2013-07" db="EMBL/GenBank/DDBJ databases">
        <authorList>
            <person name="Stoco P.H."/>
            <person name="Wagner G."/>
            <person name="Gerber A."/>
            <person name="Zaha A."/>
            <person name="Thompson C."/>
            <person name="Bartholomeu D.C."/>
            <person name="Luckemeyer D.D."/>
            <person name="Bahia D."/>
            <person name="Loreto E."/>
            <person name="Prestes E.B."/>
            <person name="Lima F.M."/>
            <person name="Rodrigues-Luiz G."/>
            <person name="Vallejo G.A."/>
            <person name="Filho J.F."/>
            <person name="Monteiro K.M."/>
            <person name="Tyler K.M."/>
            <person name="de Almeida L.G."/>
            <person name="Ortiz M.F."/>
            <person name="Siervo M.A."/>
            <person name="de Moraes M.H."/>
            <person name="Cunha O.L."/>
            <person name="Mendonca-Neto R."/>
            <person name="Silva R."/>
            <person name="Teixeira S.M."/>
            <person name="Murta S.M."/>
            <person name="Sincero T.C."/>
            <person name="Mendes T.A."/>
            <person name="Urmenyi T.P."/>
            <person name="Silva V.G."/>
            <person name="da Rocha W.D."/>
            <person name="Andersson B."/>
            <person name="Romanha A.J."/>
            <person name="Steindel M."/>
            <person name="de Vasconcelos A.T."/>
            <person name="Grisard E.C."/>
        </authorList>
    </citation>
    <scope>NUCLEOTIDE SEQUENCE [LARGE SCALE GENOMIC DNA]</scope>
    <source>
        <strain evidence="3 4">SC58</strain>
    </source>
</reference>
<gene>
    <name evidence="3" type="ORF">TRSC58_02510</name>
</gene>
<evidence type="ECO:0000313" key="3">
    <source>
        <dbReference type="EMBL" id="ESL09765.1"/>
    </source>
</evidence>
<feature type="coiled-coil region" evidence="1">
    <location>
        <begin position="441"/>
        <end position="503"/>
    </location>
</feature>
<feature type="coiled-coil region" evidence="1">
    <location>
        <begin position="309"/>
        <end position="357"/>
    </location>
</feature>
<keyword evidence="4" id="KW-1185">Reference proteome</keyword>
<dbReference type="AlphaFoldDB" id="A0A061J605"/>
<proteinExistence type="predicted"/>
<feature type="region of interest" description="Disordered" evidence="2">
    <location>
        <begin position="788"/>
        <end position="907"/>
    </location>
</feature>
<feature type="compositionally biased region" description="Polar residues" evidence="2">
    <location>
        <begin position="1043"/>
        <end position="1056"/>
    </location>
</feature>
<evidence type="ECO:0000256" key="2">
    <source>
        <dbReference type="SAM" id="MobiDB-lite"/>
    </source>
</evidence>
<protein>
    <submittedName>
        <fullName evidence="3">Uncharacterized protein</fullName>
    </submittedName>
</protein>
<organism evidence="3 4">
    <name type="scientific">Trypanosoma rangeli SC58</name>
    <dbReference type="NCBI Taxonomy" id="429131"/>
    <lineage>
        <taxon>Eukaryota</taxon>
        <taxon>Discoba</taxon>
        <taxon>Euglenozoa</taxon>
        <taxon>Kinetoplastea</taxon>
        <taxon>Metakinetoplastina</taxon>
        <taxon>Trypanosomatida</taxon>
        <taxon>Trypanosomatidae</taxon>
        <taxon>Trypanosoma</taxon>
        <taxon>Herpetosoma</taxon>
    </lineage>
</organism>
<feature type="region of interest" description="Disordered" evidence="2">
    <location>
        <begin position="1034"/>
        <end position="1172"/>
    </location>
</feature>
<evidence type="ECO:0000256" key="1">
    <source>
        <dbReference type="SAM" id="Coils"/>
    </source>
</evidence>
<keyword evidence="1" id="KW-0175">Coiled coil</keyword>
<feature type="compositionally biased region" description="Low complexity" evidence="2">
    <location>
        <begin position="878"/>
        <end position="895"/>
    </location>
</feature>
<feature type="compositionally biased region" description="Acidic residues" evidence="2">
    <location>
        <begin position="1161"/>
        <end position="1172"/>
    </location>
</feature>
<feature type="region of interest" description="Disordered" evidence="2">
    <location>
        <begin position="987"/>
        <end position="1006"/>
    </location>
</feature>
<evidence type="ECO:0000313" key="4">
    <source>
        <dbReference type="Proteomes" id="UP000031737"/>
    </source>
</evidence>
<feature type="coiled-coil region" evidence="1">
    <location>
        <begin position="664"/>
        <end position="698"/>
    </location>
</feature>
<dbReference type="VEuPathDB" id="TriTrypDB:TRSC58_02510"/>
<sequence length="1172" mass="127944">MSNFSREATKLLRAAEDALSGRRAAAPSPQQLWGTGDDCKGGVSGHLPVLELQRQLRVAMTEIGNLRSELLAERESRSQTIALLGRRWKEEMLVEVRTAEHQSRRAIAELELNMQQQHKEEVTARAVMQRQLDEALRCAKVRGRSQFEQQECIQEQLDSLRERLEMAVAECGLLRVESAQQLEKERASLAQRLDVELLRYVDMRRDDQREREALKQQLRAEFAATGGQVKELVDAAWRTHATALERTLREPMDSFARKIARHEELVAGMDAKVHDCTTACHAEVRLQTVSLKERLGALESSSAVTASRMDRAERKADAAQEAVSRVDANVGVARDMAERAQAQAQRAMERAQRMEDTVQDRDARLTQIESHLGAAATAEKLRAEIEGVRRAALRAESGVDALRQVCERDEQLAEHTRRVVEGYTDRIEGCEQLVHRLRGTVETVEGRVPHLQQRVAALEETREGLVASATRIDDVVAQVGHRVQTLEATVKGVSERLEQSRRDNLAGLQSVTVRLEHANDMALHSETSSATARAEVDRMDRRVCELESQAGRFTADAMALRAAAEDHAKDVATLLSRLQQIREWQERRDTRVDGTIVAAEEKLTTVTEQIVGQLETKVQRDVRHLQSTLEERASALEALLDSKVVSLEEEVVKLRASRGGEDATQALSREVRACRSKVESLEAALAAMRDTAEQEHKEYVLLRDWNALRKTLASLESQLHDTLDDAALQQQACEDGQVKLRLLEAEQRRQQQALQELQLSLSDCREGTQAAHRSLAAALSLHAVKGDTPTAAASGEGGVRPRGDVQTPKVVFGGVHSSDQRGEVARASGSGTTVTTPHTPPKTSSTEVVGLDDRNESPEVQLPPPSLERQDDDSRRLSTSAATATTTTTTTTATAGSRPLKTSVGDTTDRQQVMAWAEASSINSTAATPPSGLSRVVAPEPALFASVVAPPTTTRVVSAVHTAGGSDQRAGAGAGDLLKGAEVKVVSMQPPRESSSSVGSQEEPARRIRRGPLWLRASGGDSVGEAGSSAVIPFTASGERHGSASSVTSVKDTTGTVEEEAFPAKPKAAWYDDWDDDTESGKVLSVKEERQGGTAAGVVSITRPLPSSRGEKTDFTPRKSFVTSTTTTTSPSSSSSDSKKKRATAALPAPPPKRFTSFDDTTSEEEEKEEEV</sequence>
<dbReference type="Gene3D" id="1.10.287.1490">
    <property type="match status" value="1"/>
</dbReference>
<comment type="caution">
    <text evidence="3">The sequence shown here is derived from an EMBL/GenBank/DDBJ whole genome shotgun (WGS) entry which is preliminary data.</text>
</comment>
<feature type="coiled-coil region" evidence="1">
    <location>
        <begin position="150"/>
        <end position="199"/>
    </location>
</feature>
<dbReference type="OrthoDB" id="265941at2759"/>
<accession>A0A061J605</accession>